<name>A0A418WBI8_9PROT</name>
<evidence type="ECO:0000256" key="3">
    <source>
        <dbReference type="SAM" id="MobiDB-lite"/>
    </source>
</evidence>
<reference evidence="4 5" key="1">
    <citation type="submission" date="2018-09" db="EMBL/GenBank/DDBJ databases">
        <authorList>
            <person name="Zhu H."/>
        </authorList>
    </citation>
    <scope>NUCLEOTIDE SEQUENCE [LARGE SCALE GENOMIC DNA]</scope>
    <source>
        <strain evidence="4 5">K1W22B-8</strain>
    </source>
</reference>
<dbReference type="AlphaFoldDB" id="A0A418WBI8"/>
<protein>
    <submittedName>
        <fullName evidence="4">Calcium-binding protein</fullName>
    </submittedName>
</protein>
<keyword evidence="5" id="KW-1185">Reference proteome</keyword>
<dbReference type="PROSITE" id="PS00330">
    <property type="entry name" value="HEMOLYSIN_CALCIUM"/>
    <property type="match status" value="2"/>
</dbReference>
<accession>A0A418WBI8</accession>
<evidence type="ECO:0000313" key="4">
    <source>
        <dbReference type="EMBL" id="RJF87382.1"/>
    </source>
</evidence>
<dbReference type="InterPro" id="IPR050557">
    <property type="entry name" value="RTX_toxin/Mannuronan_C5-epim"/>
</dbReference>
<proteinExistence type="predicted"/>
<evidence type="ECO:0000256" key="1">
    <source>
        <dbReference type="ARBA" id="ARBA00004613"/>
    </source>
</evidence>
<dbReference type="InterPro" id="IPR018511">
    <property type="entry name" value="Hemolysin-typ_Ca-bd_CS"/>
</dbReference>
<dbReference type="Proteomes" id="UP000284605">
    <property type="component" value="Unassembled WGS sequence"/>
</dbReference>
<feature type="region of interest" description="Disordered" evidence="3">
    <location>
        <begin position="571"/>
        <end position="613"/>
    </location>
</feature>
<dbReference type="OrthoDB" id="7275897at2"/>
<organism evidence="4 5">
    <name type="scientific">Oleomonas cavernae</name>
    <dbReference type="NCBI Taxonomy" id="2320859"/>
    <lineage>
        <taxon>Bacteria</taxon>
        <taxon>Pseudomonadati</taxon>
        <taxon>Pseudomonadota</taxon>
        <taxon>Alphaproteobacteria</taxon>
        <taxon>Acetobacterales</taxon>
        <taxon>Acetobacteraceae</taxon>
        <taxon>Oleomonas</taxon>
    </lineage>
</organism>
<gene>
    <name evidence="4" type="ORF">D3874_10415</name>
</gene>
<dbReference type="SUPFAM" id="SSF51120">
    <property type="entry name" value="beta-Roll"/>
    <property type="match status" value="5"/>
</dbReference>
<dbReference type="GO" id="GO:0005509">
    <property type="term" value="F:calcium ion binding"/>
    <property type="evidence" value="ECO:0007669"/>
    <property type="project" value="InterPro"/>
</dbReference>
<dbReference type="InterPro" id="IPR001343">
    <property type="entry name" value="Hemolysn_Ca-bd"/>
</dbReference>
<dbReference type="GO" id="GO:0005576">
    <property type="term" value="C:extracellular region"/>
    <property type="evidence" value="ECO:0007669"/>
    <property type="project" value="UniProtKB-SubCell"/>
</dbReference>
<dbReference type="Pfam" id="PF00353">
    <property type="entry name" value="HemolysinCabind"/>
    <property type="match status" value="6"/>
</dbReference>
<dbReference type="InterPro" id="IPR011049">
    <property type="entry name" value="Serralysin-like_metalloprot_C"/>
</dbReference>
<comment type="subcellular location">
    <subcellularLocation>
        <location evidence="1">Secreted</location>
    </subcellularLocation>
</comment>
<dbReference type="Gene3D" id="2.150.10.10">
    <property type="entry name" value="Serralysin-like metalloprotease, C-terminal"/>
    <property type="match status" value="4"/>
</dbReference>
<dbReference type="PANTHER" id="PTHR38340">
    <property type="entry name" value="S-LAYER PROTEIN"/>
    <property type="match status" value="1"/>
</dbReference>
<evidence type="ECO:0000313" key="5">
    <source>
        <dbReference type="Proteomes" id="UP000284605"/>
    </source>
</evidence>
<sequence length="885" mass="87915">MAVDVSYSLVQQGNTEFLSFGTSANADVVGYADGGFAVVADFPGTAESTLVTYSSLGNPSGQFFLDMLDPAVSRLGNGDVVMAAATTTDIQVLIGEANGGAIVTSGSISFSGGSATDVAGLKDGSNRYVVANQIEFGGSDRDIRVTIVDGISVVLSFQVDASTADDRAPSIAALNDGGFAVAWERHAGAETEVWYAVYEAGGAVRKAPTLLDTDGTINQHPSVTALASGGFVVAYEDNEFFGQPIGINHLQFSAAGDAVASYLGGSIFADSTDPSATTLSNGLLLTSFTAAGNIRASLFDPAAGNPFLTDLVDPFVIAGSGDAETQSAVSALNLARVVATYKLNDTFIAEAVFQLERTTSGDGDANVLAGDEAVDRMFGGGGNDTLDGGANNDRLDGQAGADTMTGGTGDDEYGVDDAGDVVVEVSGGGDDTVRSAIDYTLGANLERLILEGGALEGIGNSLANAITGNALANILNGGRGADTMSGGSGNDIYVVDNLGDQVVEGAGEGIDLVQSSATHTLSANVENLRLTGTASTTGTGNALDNGMTGNTAANRLFGLAGIDTIGGGAGNDTLEGGDDDDVLSGDAGDDTLLGQAGNDTLDGGTGNDSMRGGTGDDIYIVDSVGDTITEAGGGGFDTVRSTVSFTLGSGLDTLELVTSQAVDGTGNSLANTITGGAGANVLSGLGGADALIGNSGSDTLDGGTGADTMTGNAGNDTYVVDNAGDAVIEGASGGTDTTRAGISYTLTANVENLVQTGAGNIAGTGNSLANSLTGNSGANALNGADGKDTIDGRAGADTLTGGAGNDVFVFEAEQANGDTVIDFDGNGASAGDSLRFTGYGTAEDGALFIQLNATQWLIVSFGGGIQDTITFANAAAIHASDFVFV</sequence>
<dbReference type="PRINTS" id="PR00313">
    <property type="entry name" value="CABNDNGRPT"/>
</dbReference>
<keyword evidence="2" id="KW-0964">Secreted</keyword>
<dbReference type="EMBL" id="QYUK01000011">
    <property type="protein sequence ID" value="RJF87382.1"/>
    <property type="molecule type" value="Genomic_DNA"/>
</dbReference>
<dbReference type="RefSeq" id="WP_119778025.1">
    <property type="nucleotide sequence ID" value="NZ_QYUK01000011.1"/>
</dbReference>
<evidence type="ECO:0000256" key="2">
    <source>
        <dbReference type="ARBA" id="ARBA00022525"/>
    </source>
</evidence>
<comment type="caution">
    <text evidence="4">The sequence shown here is derived from an EMBL/GenBank/DDBJ whole genome shotgun (WGS) entry which is preliminary data.</text>
</comment>
<feature type="compositionally biased region" description="Acidic residues" evidence="3">
    <location>
        <begin position="575"/>
        <end position="589"/>
    </location>
</feature>
<dbReference type="PANTHER" id="PTHR38340:SF1">
    <property type="entry name" value="S-LAYER PROTEIN"/>
    <property type="match status" value="1"/>
</dbReference>